<dbReference type="Gene3D" id="2.60.40.10">
    <property type="entry name" value="Immunoglobulins"/>
    <property type="match status" value="1"/>
</dbReference>
<dbReference type="InterPro" id="IPR050504">
    <property type="entry name" value="IgSF_BTN/MOG"/>
</dbReference>
<keyword evidence="6" id="KW-1185">Reference proteome</keyword>
<evidence type="ECO:0000256" key="3">
    <source>
        <dbReference type="ARBA" id="ARBA00023319"/>
    </source>
</evidence>
<sequence>EAEITVPRDTITGFYGEALILPCTFPVDSSWDLKNTVITWQRGLDVVHSFYYSQDQHDRQNRHYVNRTSLFSQEMAGGKPACTHAPSAQTLAARRRASE</sequence>
<keyword evidence="3" id="KW-0393">Immunoglobulin domain</keyword>
<evidence type="ECO:0000256" key="1">
    <source>
        <dbReference type="ARBA" id="ARBA00004370"/>
    </source>
</evidence>
<dbReference type="SUPFAM" id="SSF48726">
    <property type="entry name" value="Immunoglobulin"/>
    <property type="match status" value="1"/>
</dbReference>
<feature type="non-terminal residue" evidence="5">
    <location>
        <position position="1"/>
    </location>
</feature>
<dbReference type="AlphaFoldDB" id="A0ABD0MHJ2"/>
<evidence type="ECO:0000313" key="5">
    <source>
        <dbReference type="EMBL" id="KAL0149522.1"/>
    </source>
</evidence>
<organism evidence="5 6">
    <name type="scientific">Cirrhinus mrigala</name>
    <name type="common">Mrigala</name>
    <dbReference type="NCBI Taxonomy" id="683832"/>
    <lineage>
        <taxon>Eukaryota</taxon>
        <taxon>Metazoa</taxon>
        <taxon>Chordata</taxon>
        <taxon>Craniata</taxon>
        <taxon>Vertebrata</taxon>
        <taxon>Euteleostomi</taxon>
        <taxon>Actinopterygii</taxon>
        <taxon>Neopterygii</taxon>
        <taxon>Teleostei</taxon>
        <taxon>Ostariophysi</taxon>
        <taxon>Cypriniformes</taxon>
        <taxon>Cyprinidae</taxon>
        <taxon>Labeoninae</taxon>
        <taxon>Labeonini</taxon>
        <taxon>Cirrhinus</taxon>
    </lineage>
</organism>
<dbReference type="InterPro" id="IPR036179">
    <property type="entry name" value="Ig-like_dom_sf"/>
</dbReference>
<dbReference type="InterPro" id="IPR013783">
    <property type="entry name" value="Ig-like_fold"/>
</dbReference>
<comment type="subcellular location">
    <subcellularLocation>
        <location evidence="1">Membrane</location>
    </subcellularLocation>
</comment>
<name>A0ABD0MHJ2_CIRMR</name>
<keyword evidence="2" id="KW-0472">Membrane</keyword>
<evidence type="ECO:0000256" key="2">
    <source>
        <dbReference type="ARBA" id="ARBA00023136"/>
    </source>
</evidence>
<reference evidence="5 6" key="1">
    <citation type="submission" date="2024-05" db="EMBL/GenBank/DDBJ databases">
        <title>Genome sequencing and assembly of Indian major carp, Cirrhinus mrigala (Hamilton, 1822).</title>
        <authorList>
            <person name="Mohindra V."/>
            <person name="Chowdhury L.M."/>
            <person name="Lal K."/>
            <person name="Jena J.K."/>
        </authorList>
    </citation>
    <scope>NUCLEOTIDE SEQUENCE [LARGE SCALE GENOMIC DNA]</scope>
    <source>
        <strain evidence="5">CM1030</strain>
        <tissue evidence="5">Blood</tissue>
    </source>
</reference>
<dbReference type="GO" id="GO:0016020">
    <property type="term" value="C:membrane"/>
    <property type="evidence" value="ECO:0007669"/>
    <property type="project" value="UniProtKB-SubCell"/>
</dbReference>
<feature type="region of interest" description="Disordered" evidence="4">
    <location>
        <begin position="78"/>
        <end position="99"/>
    </location>
</feature>
<evidence type="ECO:0000313" key="6">
    <source>
        <dbReference type="Proteomes" id="UP001529510"/>
    </source>
</evidence>
<accession>A0ABD0MHJ2</accession>
<dbReference type="Proteomes" id="UP001529510">
    <property type="component" value="Unassembled WGS sequence"/>
</dbReference>
<evidence type="ECO:0000256" key="4">
    <source>
        <dbReference type="SAM" id="MobiDB-lite"/>
    </source>
</evidence>
<gene>
    <name evidence="5" type="ORF">M9458_055172</name>
</gene>
<proteinExistence type="predicted"/>
<protein>
    <submittedName>
        <fullName evidence="5">Uncharacterized protein</fullName>
    </submittedName>
</protein>
<dbReference type="PANTHER" id="PTHR24100:SF145">
    <property type="entry name" value="CD276 ANTIGEN"/>
    <property type="match status" value="1"/>
</dbReference>
<dbReference type="EMBL" id="JAMKFB020000400">
    <property type="protein sequence ID" value="KAL0149522.1"/>
    <property type="molecule type" value="Genomic_DNA"/>
</dbReference>
<dbReference type="PANTHER" id="PTHR24100">
    <property type="entry name" value="BUTYROPHILIN"/>
    <property type="match status" value="1"/>
</dbReference>
<comment type="caution">
    <text evidence="5">The sequence shown here is derived from an EMBL/GenBank/DDBJ whole genome shotgun (WGS) entry which is preliminary data.</text>
</comment>